<evidence type="ECO:0000313" key="4">
    <source>
        <dbReference type="EMBL" id="SSZ47203.1"/>
    </source>
</evidence>
<name>A0A376BZW3_9FLAO</name>
<keyword evidence="1" id="KW-0328">Glycosyltransferase</keyword>
<proteinExistence type="predicted"/>
<dbReference type="PANTHER" id="PTHR13778:SF47">
    <property type="entry name" value="LIPOPOLYSACCHARIDE 1,3-GALACTOSYLTRANSFERASE"/>
    <property type="match status" value="1"/>
</dbReference>
<evidence type="ECO:0000256" key="2">
    <source>
        <dbReference type="ARBA" id="ARBA00022679"/>
    </source>
</evidence>
<dbReference type="Gene3D" id="3.90.550.10">
    <property type="entry name" value="Spore Coat Polysaccharide Biosynthesis Protein SpsA, Chain A"/>
    <property type="match status" value="1"/>
</dbReference>
<evidence type="ECO:0000256" key="3">
    <source>
        <dbReference type="ARBA" id="ARBA00022723"/>
    </source>
</evidence>
<dbReference type="EMBL" id="UFTJ01000001">
    <property type="protein sequence ID" value="SSZ47203.1"/>
    <property type="molecule type" value="Genomic_DNA"/>
</dbReference>
<dbReference type="SUPFAM" id="SSF53448">
    <property type="entry name" value="Nucleotide-diphospho-sugar transferases"/>
    <property type="match status" value="1"/>
</dbReference>
<dbReference type="InterPro" id="IPR050748">
    <property type="entry name" value="Glycosyltrans_8_dom-fam"/>
</dbReference>
<dbReference type="RefSeq" id="WP_002686389.1">
    <property type="nucleotide sequence ID" value="NZ_UFTJ01000001.1"/>
</dbReference>
<evidence type="ECO:0000256" key="1">
    <source>
        <dbReference type="ARBA" id="ARBA00022676"/>
    </source>
</evidence>
<keyword evidence="2" id="KW-0808">Transferase</keyword>
<dbReference type="Pfam" id="PF01501">
    <property type="entry name" value="Glyco_transf_8"/>
    <property type="match status" value="1"/>
</dbReference>
<dbReference type="GO" id="GO:0016757">
    <property type="term" value="F:glycosyltransferase activity"/>
    <property type="evidence" value="ECO:0007669"/>
    <property type="project" value="UniProtKB-KW"/>
</dbReference>
<dbReference type="PANTHER" id="PTHR13778">
    <property type="entry name" value="GLYCOSYLTRANSFERASE 8 DOMAIN-CONTAINING PROTEIN"/>
    <property type="match status" value="1"/>
</dbReference>
<dbReference type="CDD" id="cd04194">
    <property type="entry name" value="GT8_A4GalT_like"/>
    <property type="match status" value="1"/>
</dbReference>
<reference evidence="4 5" key="1">
    <citation type="submission" date="2018-06" db="EMBL/GenBank/DDBJ databases">
        <authorList>
            <consortium name="Pathogen Informatics"/>
            <person name="Doyle S."/>
        </authorList>
    </citation>
    <scope>NUCLEOTIDE SEQUENCE [LARGE SCALE GENOMIC DNA]</scope>
    <source>
        <strain evidence="4 5">NCTC11661</strain>
    </source>
</reference>
<dbReference type="InterPro" id="IPR029044">
    <property type="entry name" value="Nucleotide-diphossugar_trans"/>
</dbReference>
<dbReference type="InterPro" id="IPR002495">
    <property type="entry name" value="Glyco_trans_8"/>
</dbReference>
<dbReference type="AlphaFoldDB" id="A0A376BZW3"/>
<evidence type="ECO:0000313" key="5">
    <source>
        <dbReference type="Proteomes" id="UP000255515"/>
    </source>
</evidence>
<keyword evidence="3" id="KW-0479">Metal-binding</keyword>
<protein>
    <submittedName>
        <fullName evidence="4">General stress protein A</fullName>
    </submittedName>
</protein>
<dbReference type="Proteomes" id="UP000255515">
    <property type="component" value="Unassembled WGS sequence"/>
</dbReference>
<sequence length="298" mass="35586">MKNFLPIVLTCDDKYFKYASVVISSLLINSNKNTEYEINIISEHINNENKAKAREQIKNVPNFSIRFIELKNFDANKFYLNSYMSVSTYYRFYIPSIFKDYERILYLDCDLVVDADISNLATMDFENKLAICCSSPYIKKKIENNDDENIPKKYFVEQLKMPQPLEYFNAGVMLYNLKKMNELHIQDKLFSALDEIEKPIFQDQDILNSVLSRNGGVRLISNKYNMTRTFKITQNRIFLNALKRYFGMLSKKEQWFYIYHFVGKEKPWKKQGIDYPIFQYYAKKSPFYEEIRKENNLK</sequence>
<gene>
    <name evidence="4" type="primary">gspA_2</name>
    <name evidence="4" type="ORF">NCTC11661_00869</name>
</gene>
<dbReference type="GO" id="GO:0046872">
    <property type="term" value="F:metal ion binding"/>
    <property type="evidence" value="ECO:0007669"/>
    <property type="project" value="UniProtKB-KW"/>
</dbReference>
<accession>A0A376BZW3</accession>
<organism evidence="4 5">
    <name type="scientific">Bergeyella zoohelcum</name>
    <dbReference type="NCBI Taxonomy" id="1015"/>
    <lineage>
        <taxon>Bacteria</taxon>
        <taxon>Pseudomonadati</taxon>
        <taxon>Bacteroidota</taxon>
        <taxon>Flavobacteriia</taxon>
        <taxon>Flavobacteriales</taxon>
        <taxon>Weeksellaceae</taxon>
        <taxon>Bergeyella</taxon>
    </lineage>
</organism>